<sequence length="177" mass="20562">MVSEQQLELLKQYKERSFINALLAEESYDHYNFVKNIINIPLIICNTVMVIINSIITNQDLLKILNIILNSSTGLILSLISNFKIYEKITQYHQLQIKYNKLSHIIDSKINNDKENITSEYITSIIENYDQILEAQEYAFPVQIKKKIKHQYDGKLSLPSSLSVDIVECRTNCCMKV</sequence>
<dbReference type="AlphaFoldDB" id="A0A6C0CHJ2"/>
<accession>A0A6C0CHJ2</accession>
<feature type="transmembrane region" description="Helical" evidence="1">
    <location>
        <begin position="37"/>
        <end position="56"/>
    </location>
</feature>
<proteinExistence type="predicted"/>
<evidence type="ECO:0008006" key="3">
    <source>
        <dbReference type="Google" id="ProtNLM"/>
    </source>
</evidence>
<name>A0A6C0CHJ2_9ZZZZ</name>
<evidence type="ECO:0000313" key="2">
    <source>
        <dbReference type="EMBL" id="QHT03139.1"/>
    </source>
</evidence>
<keyword evidence="1" id="KW-0812">Transmembrane</keyword>
<organism evidence="2">
    <name type="scientific">viral metagenome</name>
    <dbReference type="NCBI Taxonomy" id="1070528"/>
    <lineage>
        <taxon>unclassified sequences</taxon>
        <taxon>metagenomes</taxon>
        <taxon>organismal metagenomes</taxon>
    </lineage>
</organism>
<keyword evidence="1" id="KW-0472">Membrane</keyword>
<protein>
    <recommendedName>
        <fullName evidence="3">SMODS and SLOG-associating 2TM effector domain-containing protein</fullName>
    </recommendedName>
</protein>
<reference evidence="2" key="1">
    <citation type="journal article" date="2020" name="Nature">
        <title>Giant virus diversity and host interactions through global metagenomics.</title>
        <authorList>
            <person name="Schulz F."/>
            <person name="Roux S."/>
            <person name="Paez-Espino D."/>
            <person name="Jungbluth S."/>
            <person name="Walsh D.A."/>
            <person name="Denef V.J."/>
            <person name="McMahon K.D."/>
            <person name="Konstantinidis K.T."/>
            <person name="Eloe-Fadrosh E.A."/>
            <person name="Kyrpides N.C."/>
            <person name="Woyke T."/>
        </authorList>
    </citation>
    <scope>NUCLEOTIDE SEQUENCE</scope>
    <source>
        <strain evidence="2">GVMAG-M-3300020727-4</strain>
    </source>
</reference>
<dbReference type="EMBL" id="MN739406">
    <property type="protein sequence ID" value="QHT03139.1"/>
    <property type="molecule type" value="Genomic_DNA"/>
</dbReference>
<evidence type="ECO:0000256" key="1">
    <source>
        <dbReference type="SAM" id="Phobius"/>
    </source>
</evidence>
<keyword evidence="1" id="KW-1133">Transmembrane helix</keyword>